<dbReference type="GO" id="GO:0003677">
    <property type="term" value="F:DNA binding"/>
    <property type="evidence" value="ECO:0007669"/>
    <property type="project" value="UniProtKB-KW"/>
</dbReference>
<dbReference type="SMART" id="SM00345">
    <property type="entry name" value="HTH_GNTR"/>
    <property type="match status" value="1"/>
</dbReference>
<dbReference type="GO" id="GO:0030170">
    <property type="term" value="F:pyridoxal phosphate binding"/>
    <property type="evidence" value="ECO:0007669"/>
    <property type="project" value="InterPro"/>
</dbReference>
<dbReference type="HOGENOM" id="CLU_017584_0_1_6"/>
<dbReference type="InterPro" id="IPR004839">
    <property type="entry name" value="Aminotransferase_I/II_large"/>
</dbReference>
<dbReference type="SUPFAM" id="SSF53383">
    <property type="entry name" value="PLP-dependent transferases"/>
    <property type="match status" value="1"/>
</dbReference>
<dbReference type="InterPro" id="IPR015421">
    <property type="entry name" value="PyrdxlP-dep_Trfase_major"/>
</dbReference>
<dbReference type="Gene3D" id="3.40.640.10">
    <property type="entry name" value="Type I PLP-dependent aspartate aminotransferase-like (Major domain)"/>
    <property type="match status" value="1"/>
</dbReference>
<gene>
    <name evidence="7" type="ORF">F384_25295</name>
</gene>
<reference evidence="7 8" key="1">
    <citation type="journal article" date="2013" name="Appl. Microbiol. Biotechnol.">
        <title>Glycerol assimilation and production of 1,3-propanediol by Citrobacter amalonaticus Y19.</title>
        <authorList>
            <person name="Ainala S.K."/>
            <person name="Ashok S."/>
            <person name="Ko Y."/>
            <person name="Park S."/>
        </authorList>
    </citation>
    <scope>NUCLEOTIDE SEQUENCE [LARGE SCALE GENOMIC DNA]</scope>
    <source>
        <strain evidence="7 8">Y19</strain>
    </source>
</reference>
<dbReference type="CDD" id="cd07377">
    <property type="entry name" value="WHTH_GntR"/>
    <property type="match status" value="1"/>
</dbReference>
<dbReference type="PANTHER" id="PTHR46577:SF1">
    <property type="entry name" value="HTH-TYPE TRANSCRIPTIONAL REGULATORY PROTEIN GABR"/>
    <property type="match status" value="1"/>
</dbReference>
<keyword evidence="2" id="KW-0663">Pyridoxal phosphate</keyword>
<dbReference type="PANTHER" id="PTHR46577">
    <property type="entry name" value="HTH-TYPE TRANSCRIPTIONAL REGULATORY PROTEIN GABR"/>
    <property type="match status" value="1"/>
</dbReference>
<evidence type="ECO:0000313" key="8">
    <source>
        <dbReference type="Proteomes" id="UP000034085"/>
    </source>
</evidence>
<proteinExistence type="inferred from homology"/>
<dbReference type="GO" id="GO:0008483">
    <property type="term" value="F:transaminase activity"/>
    <property type="evidence" value="ECO:0007669"/>
    <property type="project" value="UniProtKB-KW"/>
</dbReference>
<dbReference type="PRINTS" id="PR00035">
    <property type="entry name" value="HTHGNTR"/>
</dbReference>
<dbReference type="InterPro" id="IPR000524">
    <property type="entry name" value="Tscrpt_reg_HTH_GntR"/>
</dbReference>
<sequence length="470" mass="53401">MLYIAFDRVHRHSYSKQIYKDIREKILSGNLSAEGKLPSTRECSKNLSVSRNTILTAYEMLISEGLVVSKPGSGFFISSDIIAQKLPFQCSDSLTASLSDTSIPKNAINFDSGLPALDLFPRSKWSKAATKALKEAPISALGYDDPQGRSEFRDVLRKYLQHTRGIVCDADQIIVTNGTKQGLTLVAKCLLDAQSEVWIENPTNDNVRQIFSYHTNKITPFDVDKDGIQPCLFPRKNSPALIFMTPSHQFPMGGRLPIKRRLDVIKFARENNCLILEDDYDSEFTYEGSPANSLFELDPQHVIYSGTFSKVLFPSIRLGYLVVPRHLVSRIREIKRLADHHSNSISQLTLMHFIESKELERHIRRMKREYRKRREYLLSLLHQYFGDNIKIHGDRAGMHVVAEFNGIVFTPDIIQRLQESGVYVVPVEKHALLKGKHHSKVILGYAHLSCEEIKTGLSIIKTELTLCERA</sequence>
<dbReference type="InterPro" id="IPR036390">
    <property type="entry name" value="WH_DNA-bd_sf"/>
</dbReference>
<dbReference type="OrthoDB" id="9808770at2"/>
<dbReference type="Pfam" id="PF00392">
    <property type="entry name" value="GntR"/>
    <property type="match status" value="1"/>
</dbReference>
<dbReference type="InterPro" id="IPR036388">
    <property type="entry name" value="WH-like_DNA-bd_sf"/>
</dbReference>
<evidence type="ECO:0000256" key="1">
    <source>
        <dbReference type="ARBA" id="ARBA00005384"/>
    </source>
</evidence>
<evidence type="ECO:0000313" key="7">
    <source>
        <dbReference type="EMBL" id="AKE61649.1"/>
    </source>
</evidence>
<dbReference type="InterPro" id="IPR051446">
    <property type="entry name" value="HTH_trans_reg/aminotransferase"/>
</dbReference>
<dbReference type="RefSeq" id="WP_046497032.1">
    <property type="nucleotide sequence ID" value="NZ_CP011132.1"/>
</dbReference>
<keyword evidence="3" id="KW-0805">Transcription regulation</keyword>
<dbReference type="KEGG" id="cama:F384_25295"/>
<dbReference type="InterPro" id="IPR015424">
    <property type="entry name" value="PyrdxlP-dep_Trfase"/>
</dbReference>
<keyword evidence="7" id="KW-0808">Transferase</keyword>
<keyword evidence="4" id="KW-0238">DNA-binding</keyword>
<evidence type="ECO:0000256" key="4">
    <source>
        <dbReference type="ARBA" id="ARBA00023125"/>
    </source>
</evidence>
<dbReference type="PATRIC" id="fig|1261127.3.peg.5242"/>
<evidence type="ECO:0000259" key="6">
    <source>
        <dbReference type="PROSITE" id="PS50949"/>
    </source>
</evidence>
<dbReference type="SUPFAM" id="SSF46785">
    <property type="entry name" value="Winged helix' DNA-binding domain"/>
    <property type="match status" value="1"/>
</dbReference>
<dbReference type="Gene3D" id="1.10.10.10">
    <property type="entry name" value="Winged helix-like DNA-binding domain superfamily/Winged helix DNA-binding domain"/>
    <property type="match status" value="1"/>
</dbReference>
<evidence type="ECO:0000256" key="2">
    <source>
        <dbReference type="ARBA" id="ARBA00022898"/>
    </source>
</evidence>
<accession>A0A0F6TZD4</accession>
<comment type="similarity">
    <text evidence="1">In the C-terminal section; belongs to the class-I pyridoxal-phosphate-dependent aminotransferase family.</text>
</comment>
<dbReference type="EMBL" id="CP011132">
    <property type="protein sequence ID" value="AKE61649.1"/>
    <property type="molecule type" value="Genomic_DNA"/>
</dbReference>
<name>A0A0F6TZD4_CITAM</name>
<protein>
    <submittedName>
        <fullName evidence="7">Aminotransferase</fullName>
    </submittedName>
</protein>
<dbReference type="PROSITE" id="PS50949">
    <property type="entry name" value="HTH_GNTR"/>
    <property type="match status" value="1"/>
</dbReference>
<dbReference type="CDD" id="cd00609">
    <property type="entry name" value="AAT_like"/>
    <property type="match status" value="1"/>
</dbReference>
<evidence type="ECO:0000256" key="3">
    <source>
        <dbReference type="ARBA" id="ARBA00023015"/>
    </source>
</evidence>
<keyword evidence="7" id="KW-0032">Aminotransferase</keyword>
<dbReference type="Proteomes" id="UP000034085">
    <property type="component" value="Chromosome"/>
</dbReference>
<dbReference type="AlphaFoldDB" id="A0A0F6TZD4"/>
<dbReference type="GO" id="GO:0003700">
    <property type="term" value="F:DNA-binding transcription factor activity"/>
    <property type="evidence" value="ECO:0007669"/>
    <property type="project" value="InterPro"/>
</dbReference>
<dbReference type="Pfam" id="PF00155">
    <property type="entry name" value="Aminotran_1_2"/>
    <property type="match status" value="1"/>
</dbReference>
<organism evidence="7 8">
    <name type="scientific">Citrobacter amalonaticus Y19</name>
    <dbReference type="NCBI Taxonomy" id="1261127"/>
    <lineage>
        <taxon>Bacteria</taxon>
        <taxon>Pseudomonadati</taxon>
        <taxon>Pseudomonadota</taxon>
        <taxon>Gammaproteobacteria</taxon>
        <taxon>Enterobacterales</taxon>
        <taxon>Enterobacteriaceae</taxon>
        <taxon>Citrobacter</taxon>
    </lineage>
</organism>
<feature type="domain" description="HTH gntR-type" evidence="6">
    <location>
        <begin position="12"/>
        <end position="80"/>
    </location>
</feature>
<keyword evidence="5" id="KW-0804">Transcription</keyword>
<evidence type="ECO:0000256" key="5">
    <source>
        <dbReference type="ARBA" id="ARBA00023163"/>
    </source>
</evidence>